<keyword evidence="3" id="KW-0433">Leucine-rich repeat</keyword>
<dbReference type="AlphaFoldDB" id="I0Z008"/>
<dbReference type="Pfam" id="PF23602">
    <property type="entry name" value="CS_DNAAF11_C"/>
    <property type="match status" value="1"/>
</dbReference>
<dbReference type="Gene3D" id="3.80.10.10">
    <property type="entry name" value="Ribonuclease Inhibitor"/>
    <property type="match status" value="1"/>
</dbReference>
<comment type="caution">
    <text evidence="9">The sequence shown here is derived from an EMBL/GenBank/DDBJ whole genome shotgun (WGS) entry which is preliminary data.</text>
</comment>
<dbReference type="KEGG" id="csl:COCSUDRAFT_15003"/>
<sequence length="423" mass="47692">MVRITVELLRKRAEHNDGLLATLEEITLHQQNIERIELLGYACRNLKMLYLQNNLIAKIENLHRLKELQYLNLAINNITKVQNLQRCESLARLDLTMNFVTKACLPTVASLAANEFLTELHLVGNPCSEWANYRPFVIASVPQLLKLDGVEILEAERSQALQQLPSLQESLRIELLAEGVDPESAAQMMRRPWCPATRVLEHREMKQLNADAEEQRRASQAKFFGDHSPSKPYRHDFPPLQACTEPLNTPHEGSSILQKNEGQWEFALEESRDGLSIHLDVEVGRFLDSSLIKADVQPRHVRLLIKGHLLQLALPVEIKPGASAAQRSATTGNLLLIMPKEDPAAKAIDQSCWRCVHMLPRHITAIDHHMLASCVKSNTGVGATCWYCWHVHMSWSNGKYLVVKRGLSEALACNGSLVKYPPC</sequence>
<dbReference type="GeneID" id="17041975"/>
<keyword evidence="5" id="KW-0969">Cilium</keyword>
<proteinExistence type="inferred from homology"/>
<organism evidence="9 10">
    <name type="scientific">Coccomyxa subellipsoidea (strain C-169)</name>
    <name type="common">Green microalga</name>
    <dbReference type="NCBI Taxonomy" id="574566"/>
    <lineage>
        <taxon>Eukaryota</taxon>
        <taxon>Viridiplantae</taxon>
        <taxon>Chlorophyta</taxon>
        <taxon>core chlorophytes</taxon>
        <taxon>Trebouxiophyceae</taxon>
        <taxon>Trebouxiophyceae incertae sedis</taxon>
        <taxon>Coccomyxaceae</taxon>
        <taxon>Coccomyxa</taxon>
        <taxon>Coccomyxa subellipsoidea</taxon>
    </lineage>
</organism>
<comment type="subcellular location">
    <subcellularLocation>
        <location evidence="1">Cytoplasm</location>
        <location evidence="1">Cytoskeleton</location>
        <location evidence="1">Cilium axoneme</location>
    </subcellularLocation>
</comment>
<dbReference type="FunFam" id="3.80.10.10:FF:000052">
    <property type="entry name" value="Leucine rich repeat containing 6"/>
    <property type="match status" value="1"/>
</dbReference>
<evidence type="ECO:0000256" key="4">
    <source>
        <dbReference type="ARBA" id="ARBA00022737"/>
    </source>
</evidence>
<reference evidence="9 10" key="1">
    <citation type="journal article" date="2012" name="Genome Biol.">
        <title>The genome of the polar eukaryotic microalga coccomyxa subellipsoidea reveals traits of cold adaptation.</title>
        <authorList>
            <person name="Blanc G."/>
            <person name="Agarkova I."/>
            <person name="Grimwood J."/>
            <person name="Kuo A."/>
            <person name="Brueggeman A."/>
            <person name="Dunigan D."/>
            <person name="Gurnon J."/>
            <person name="Ladunga I."/>
            <person name="Lindquist E."/>
            <person name="Lucas S."/>
            <person name="Pangilinan J."/>
            <person name="Proschold T."/>
            <person name="Salamov A."/>
            <person name="Schmutz J."/>
            <person name="Weeks D."/>
            <person name="Yamada T."/>
            <person name="Claverie J.M."/>
            <person name="Grigoriev I."/>
            <person name="Van Etten J."/>
            <person name="Lomsadze A."/>
            <person name="Borodovsky M."/>
        </authorList>
    </citation>
    <scope>NUCLEOTIDE SEQUENCE [LARGE SCALE GENOMIC DNA]</scope>
    <source>
        <strain evidence="9 10">C-169</strain>
    </source>
</reference>
<name>I0Z008_COCSC</name>
<accession>I0Z008</accession>
<feature type="domain" description="Dynein axonemal assembly factor 11-like CS" evidence="8">
    <location>
        <begin position="252"/>
        <end position="340"/>
    </location>
</feature>
<dbReference type="GO" id="GO:0005930">
    <property type="term" value="C:axoneme"/>
    <property type="evidence" value="ECO:0007669"/>
    <property type="project" value="UniProtKB-SubCell"/>
</dbReference>
<evidence type="ECO:0000256" key="2">
    <source>
        <dbReference type="ARBA" id="ARBA00022490"/>
    </source>
</evidence>
<protein>
    <submittedName>
        <fullName evidence="9">Outer arm dynein light chain 1</fullName>
    </submittedName>
</protein>
<dbReference type="Pfam" id="PF14580">
    <property type="entry name" value="LRR_9"/>
    <property type="match status" value="1"/>
</dbReference>
<evidence type="ECO:0000313" key="10">
    <source>
        <dbReference type="Proteomes" id="UP000007264"/>
    </source>
</evidence>
<keyword evidence="4" id="KW-0677">Repeat</keyword>
<keyword evidence="10" id="KW-1185">Reference proteome</keyword>
<evidence type="ECO:0000256" key="7">
    <source>
        <dbReference type="ARBA" id="ARBA00049982"/>
    </source>
</evidence>
<evidence type="ECO:0000256" key="1">
    <source>
        <dbReference type="ARBA" id="ARBA00004430"/>
    </source>
</evidence>
<keyword evidence="2" id="KW-0963">Cytoplasm</keyword>
<dbReference type="STRING" id="574566.I0Z008"/>
<dbReference type="InterPro" id="IPR001611">
    <property type="entry name" value="Leu-rich_rpt"/>
</dbReference>
<dbReference type="PANTHER" id="PTHR18849">
    <property type="entry name" value="LEUCINE RICH REPEAT PROTEIN"/>
    <property type="match status" value="1"/>
</dbReference>
<dbReference type="PROSITE" id="PS51450">
    <property type="entry name" value="LRR"/>
    <property type="match status" value="2"/>
</dbReference>
<dbReference type="SMART" id="SM00365">
    <property type="entry name" value="LRR_SD22"/>
    <property type="match status" value="2"/>
</dbReference>
<comment type="similarity">
    <text evidence="7">Belongs to the tilB family.</text>
</comment>
<evidence type="ECO:0000256" key="6">
    <source>
        <dbReference type="ARBA" id="ARBA00023273"/>
    </source>
</evidence>
<dbReference type="eggNOG" id="KOG0531">
    <property type="taxonomic scope" value="Eukaryota"/>
</dbReference>
<dbReference type="Proteomes" id="UP000007264">
    <property type="component" value="Unassembled WGS sequence"/>
</dbReference>
<evidence type="ECO:0000256" key="5">
    <source>
        <dbReference type="ARBA" id="ARBA00023069"/>
    </source>
</evidence>
<dbReference type="OrthoDB" id="10250990at2759"/>
<dbReference type="PANTHER" id="PTHR18849:SF0">
    <property type="entry name" value="CILIA- AND FLAGELLA-ASSOCIATED PROTEIN 410-RELATED"/>
    <property type="match status" value="1"/>
</dbReference>
<keyword evidence="6" id="KW-0966">Cell projection</keyword>
<gene>
    <name evidence="9" type="ORF">COCSUDRAFT_15003</name>
</gene>
<dbReference type="InterPro" id="IPR032675">
    <property type="entry name" value="LRR_dom_sf"/>
</dbReference>
<dbReference type="SUPFAM" id="SSF52058">
    <property type="entry name" value="L domain-like"/>
    <property type="match status" value="1"/>
</dbReference>
<evidence type="ECO:0000256" key="3">
    <source>
        <dbReference type="ARBA" id="ARBA00022614"/>
    </source>
</evidence>
<evidence type="ECO:0000259" key="8">
    <source>
        <dbReference type="Pfam" id="PF23602"/>
    </source>
</evidence>
<dbReference type="RefSeq" id="XP_005648521.1">
    <property type="nucleotide sequence ID" value="XM_005648464.1"/>
</dbReference>
<evidence type="ECO:0000313" key="9">
    <source>
        <dbReference type="EMBL" id="EIE23977.1"/>
    </source>
</evidence>
<dbReference type="InterPro" id="IPR056496">
    <property type="entry name" value="CS_DNAAF11_C"/>
</dbReference>
<dbReference type="EMBL" id="AGSI01000006">
    <property type="protein sequence ID" value="EIE23977.1"/>
    <property type="molecule type" value="Genomic_DNA"/>
</dbReference>